<dbReference type="Proteomes" id="UP000253919">
    <property type="component" value="Unassembled WGS sequence"/>
</dbReference>
<keyword evidence="2" id="KW-1185">Reference proteome</keyword>
<name>A0A369Q9Z9_9BACT</name>
<gene>
    <name evidence="1" type="ORF">AHMF7616_00093</name>
</gene>
<evidence type="ECO:0000313" key="2">
    <source>
        <dbReference type="Proteomes" id="UP000253919"/>
    </source>
</evidence>
<comment type="caution">
    <text evidence="1">The sequence shown here is derived from an EMBL/GenBank/DDBJ whole genome shotgun (WGS) entry which is preliminary data.</text>
</comment>
<protein>
    <submittedName>
        <fullName evidence="1">Uncharacterized protein</fullName>
    </submittedName>
</protein>
<dbReference type="AlphaFoldDB" id="A0A369Q9Z9"/>
<evidence type="ECO:0000313" key="1">
    <source>
        <dbReference type="EMBL" id="RDC61514.1"/>
    </source>
</evidence>
<proteinExistence type="predicted"/>
<organism evidence="1 2">
    <name type="scientific">Adhaeribacter pallidiroseus</name>
    <dbReference type="NCBI Taxonomy" id="2072847"/>
    <lineage>
        <taxon>Bacteria</taxon>
        <taxon>Pseudomonadati</taxon>
        <taxon>Bacteroidota</taxon>
        <taxon>Cytophagia</taxon>
        <taxon>Cytophagales</taxon>
        <taxon>Hymenobacteraceae</taxon>
        <taxon>Adhaeribacter</taxon>
    </lineage>
</organism>
<dbReference type="RefSeq" id="WP_262511710.1">
    <property type="nucleotide sequence ID" value="NZ_QASA01000001.1"/>
</dbReference>
<accession>A0A369Q9Z9</accession>
<reference evidence="1 2" key="1">
    <citation type="submission" date="2018-04" db="EMBL/GenBank/DDBJ databases">
        <title>Adhaeribacter sp. HMF7616 genome sequencing and assembly.</title>
        <authorList>
            <person name="Kang H."/>
            <person name="Kang J."/>
            <person name="Cha I."/>
            <person name="Kim H."/>
            <person name="Joh K."/>
        </authorList>
    </citation>
    <scope>NUCLEOTIDE SEQUENCE [LARGE SCALE GENOMIC DNA]</scope>
    <source>
        <strain evidence="1 2">HMF7616</strain>
    </source>
</reference>
<dbReference type="EMBL" id="QASA01000001">
    <property type="protein sequence ID" value="RDC61514.1"/>
    <property type="molecule type" value="Genomic_DNA"/>
</dbReference>
<sequence length="43" mass="5081">MRDKIGDRHRLHHILDAIAELDDFVEGIPFSDFESNRMMQKPV</sequence>